<dbReference type="AlphaFoldDB" id="A0A9Q2XM21"/>
<comment type="caution">
    <text evidence="2">The sequence shown here is derived from an EMBL/GenBank/DDBJ whole genome shotgun (WGS) entry which is preliminary data.</text>
</comment>
<dbReference type="InterPro" id="IPR023485">
    <property type="entry name" value="Ptyr_pPase"/>
</dbReference>
<evidence type="ECO:0000313" key="3">
    <source>
        <dbReference type="Proteomes" id="UP001106592"/>
    </source>
</evidence>
<evidence type="ECO:0000259" key="1">
    <source>
        <dbReference type="SMART" id="SM00226"/>
    </source>
</evidence>
<organism evidence="2 3">
    <name type="scientific">Pseudomonas aegrilactucae</name>
    <dbReference type="NCBI Taxonomy" id="2854028"/>
    <lineage>
        <taxon>Bacteria</taxon>
        <taxon>Pseudomonadati</taxon>
        <taxon>Pseudomonadota</taxon>
        <taxon>Gammaproteobacteria</taxon>
        <taxon>Pseudomonadales</taxon>
        <taxon>Pseudomonadaceae</taxon>
        <taxon>Pseudomonas</taxon>
    </lineage>
</organism>
<evidence type="ECO:0000313" key="2">
    <source>
        <dbReference type="EMBL" id="MBV6288774.1"/>
    </source>
</evidence>
<reference evidence="2" key="2">
    <citation type="journal article" date="2023" name="Plant Pathol.">
        <title>Dismantling and reorganizing Pseudomonas marginalis sensu#lato.</title>
        <authorList>
            <person name="Sawada H."/>
            <person name="Fujikawa T."/>
            <person name="Satou M."/>
        </authorList>
    </citation>
    <scope>NUCLEOTIDE SEQUENCE</scope>
    <source>
        <strain evidence="2">MAFF 301350</strain>
    </source>
</reference>
<dbReference type="PIRSF" id="PIRSF029416">
    <property type="entry name" value="UCP029416_PTP"/>
    <property type="match status" value="1"/>
</dbReference>
<proteinExistence type="predicted"/>
<dbReference type="EMBL" id="JAHTBI010000058">
    <property type="protein sequence ID" value="MBV6288774.1"/>
    <property type="molecule type" value="Genomic_DNA"/>
</dbReference>
<gene>
    <name evidence="2" type="ORF">KUO17_17355</name>
</gene>
<feature type="domain" description="Phosphotyrosine protein phosphatase I" evidence="1">
    <location>
        <begin position="2"/>
        <end position="104"/>
    </location>
</feature>
<protein>
    <submittedName>
        <fullName evidence="2">Phosphotyrosine protein phosphatase</fullName>
    </submittedName>
</protein>
<name>A0A9Q2XM21_9PSED</name>
<sequence>MTNLLFVCSRNQWRSPTAEAMWRRRPGYTARSAGTSPNARKPIGPADIRWADVIFVMEPKHLHRLRATYARLLEHKRLHCLDIPDDFQYMDPDLMAMLEDTVAPPP</sequence>
<keyword evidence="3" id="KW-1185">Reference proteome</keyword>
<dbReference type="InterPro" id="IPR016919">
    <property type="entry name" value="UCP029416_PTP"/>
</dbReference>
<dbReference type="SMART" id="SM00226">
    <property type="entry name" value="LMWPc"/>
    <property type="match status" value="1"/>
</dbReference>
<reference evidence="2" key="1">
    <citation type="journal article" date="2022" name="Int. J. Syst. Evol. Microbiol.">
        <title>Pseudomonas aegrilactucae sp. nov. and Pseudomonas morbosilactucae sp. nov., pathogens causing bacterial rot of lettuce in Japan.</title>
        <authorList>
            <person name="Sawada H."/>
            <person name="Fujikawa T."/>
            <person name="Satou M."/>
        </authorList>
    </citation>
    <scope>NUCLEOTIDE SEQUENCE</scope>
    <source>
        <strain evidence="2">MAFF 301350</strain>
    </source>
</reference>
<dbReference type="RefSeq" id="WP_217976761.1">
    <property type="nucleotide sequence ID" value="NZ_JAHTBI010000058.1"/>
</dbReference>
<accession>A0A9Q2XM21</accession>
<dbReference type="Proteomes" id="UP001106592">
    <property type="component" value="Unassembled WGS sequence"/>
</dbReference>